<keyword evidence="2" id="KW-1185">Reference proteome</keyword>
<proteinExistence type="predicted"/>
<dbReference type="EMBL" id="JACIJI010000007">
    <property type="protein sequence ID" value="MBB5719958.1"/>
    <property type="molecule type" value="Genomic_DNA"/>
</dbReference>
<dbReference type="AlphaFoldDB" id="A0A840Z1T5"/>
<evidence type="ECO:0000313" key="1">
    <source>
        <dbReference type="EMBL" id="MBB5719958.1"/>
    </source>
</evidence>
<evidence type="ECO:0008006" key="3">
    <source>
        <dbReference type="Google" id="ProtNLM"/>
    </source>
</evidence>
<protein>
    <recommendedName>
        <fullName evidence="3">DUF3800 domain-containing protein</fullName>
    </recommendedName>
</protein>
<reference evidence="1 2" key="1">
    <citation type="submission" date="2020-08" db="EMBL/GenBank/DDBJ databases">
        <title>Genomic Encyclopedia of Type Strains, Phase IV (KMG-IV): sequencing the most valuable type-strain genomes for metagenomic binning, comparative biology and taxonomic classification.</title>
        <authorList>
            <person name="Goeker M."/>
        </authorList>
    </citation>
    <scope>NUCLEOTIDE SEQUENCE [LARGE SCALE GENOMIC DNA]</scope>
    <source>
        <strain evidence="1 2">DSM 27203</strain>
    </source>
</reference>
<dbReference type="Pfam" id="PF12686">
    <property type="entry name" value="DUF3800"/>
    <property type="match status" value="1"/>
</dbReference>
<evidence type="ECO:0000313" key="2">
    <source>
        <dbReference type="Proteomes" id="UP000554342"/>
    </source>
</evidence>
<comment type="caution">
    <text evidence="1">The sequence shown here is derived from an EMBL/GenBank/DDBJ whole genome shotgun (WGS) entry which is preliminary data.</text>
</comment>
<name>A0A840Z1T5_9SPHN</name>
<sequence>MAGQVSSEYYIDESGNTGDLSAVRMEAYFTEQRMFALAAFGGSLDEAFTEEFSNLKSVHRLQGPEVKSKQAYERPRFILDLIDLLEAGRCPIFIEIVDKHYFVVVNIIERMVVPYVGKCDTRPDALWMKGVMADHMALYAPPELTHAFAGCCQSRDHTEIRNLYKRIIAWAEGDQASPEISEGISRFTRDSLKDFRKLPKAKAVERALPVPDVNPGGKLLWVLPNMTSFTHLYARINRYTRKQVSGVTLFHDEQLQFGDILQYAKTQTEKFAELDLSLPMQTADFDFSQAAELQFLRSHDSIGIQIADVLAGFIARYVQDAIWSGAAMHADKVAIFDRLVALGDRSHGTGVNFVAPDNLVRFLGVAPKPNY</sequence>
<dbReference type="RefSeq" id="WP_184005368.1">
    <property type="nucleotide sequence ID" value="NZ_BAABIF010000011.1"/>
</dbReference>
<dbReference type="InterPro" id="IPR024524">
    <property type="entry name" value="DUF3800"/>
</dbReference>
<accession>A0A840Z1T5</accession>
<gene>
    <name evidence="1" type="ORF">FHR23_002917</name>
</gene>
<dbReference type="Proteomes" id="UP000554342">
    <property type="component" value="Unassembled WGS sequence"/>
</dbReference>
<organism evidence="1 2">
    <name type="scientific">Stakelama sediminis</name>
    <dbReference type="NCBI Taxonomy" id="463200"/>
    <lineage>
        <taxon>Bacteria</taxon>
        <taxon>Pseudomonadati</taxon>
        <taxon>Pseudomonadota</taxon>
        <taxon>Alphaproteobacteria</taxon>
        <taxon>Sphingomonadales</taxon>
        <taxon>Sphingomonadaceae</taxon>
        <taxon>Stakelama</taxon>
    </lineage>
</organism>